<sequence length="56" mass="5744">MLSRKGWSCTGGGGSPREIAGDFAEVRSRPIRSSSTLDLLVSTGEDSKDGSGSSTP</sequence>
<organism evidence="2">
    <name type="scientific">hydrocarbon metagenome</name>
    <dbReference type="NCBI Taxonomy" id="938273"/>
    <lineage>
        <taxon>unclassified sequences</taxon>
        <taxon>metagenomes</taxon>
        <taxon>ecological metagenomes</taxon>
    </lineage>
</organism>
<protein>
    <submittedName>
        <fullName evidence="2">Uncharacterized protein</fullName>
    </submittedName>
</protein>
<dbReference type="EMBL" id="LNQE01001679">
    <property type="protein sequence ID" value="KUG14269.1"/>
    <property type="molecule type" value="Genomic_DNA"/>
</dbReference>
<accession>A0A0W8F0B1</accession>
<name>A0A0W8F0B1_9ZZZZ</name>
<comment type="caution">
    <text evidence="2">The sequence shown here is derived from an EMBL/GenBank/DDBJ whole genome shotgun (WGS) entry which is preliminary data.</text>
</comment>
<dbReference type="AlphaFoldDB" id="A0A0W8F0B1"/>
<reference evidence="2" key="1">
    <citation type="journal article" date="2015" name="Proc. Natl. Acad. Sci. U.S.A.">
        <title>Networks of energetic and metabolic interactions define dynamics in microbial communities.</title>
        <authorList>
            <person name="Embree M."/>
            <person name="Liu J.K."/>
            <person name="Al-Bassam M.M."/>
            <person name="Zengler K."/>
        </authorList>
    </citation>
    <scope>NUCLEOTIDE SEQUENCE</scope>
</reference>
<gene>
    <name evidence="2" type="ORF">ASZ90_016083</name>
</gene>
<feature type="region of interest" description="Disordered" evidence="1">
    <location>
        <begin position="1"/>
        <end position="56"/>
    </location>
</feature>
<evidence type="ECO:0000256" key="1">
    <source>
        <dbReference type="SAM" id="MobiDB-lite"/>
    </source>
</evidence>
<proteinExistence type="predicted"/>
<evidence type="ECO:0000313" key="2">
    <source>
        <dbReference type="EMBL" id="KUG14269.1"/>
    </source>
</evidence>